<evidence type="ECO:0000256" key="2">
    <source>
        <dbReference type="ARBA" id="ARBA00006171"/>
    </source>
</evidence>
<dbReference type="InterPro" id="IPR036412">
    <property type="entry name" value="HAD-like_sf"/>
</dbReference>
<dbReference type="PANTHER" id="PTHR18901">
    <property type="entry name" value="2-DEOXYGLUCOSE-6-PHOSPHATE PHOSPHATASE 2"/>
    <property type="match status" value="1"/>
</dbReference>
<keyword evidence="9" id="KW-1185">Reference proteome</keyword>
<dbReference type="InterPro" id="IPR023214">
    <property type="entry name" value="HAD_sf"/>
</dbReference>
<protein>
    <recommendedName>
        <fullName evidence="7">pseudouridine 5'-phosphatase</fullName>
        <ecNumber evidence="7">3.1.3.96</ecNumber>
    </recommendedName>
    <alternativeName>
        <fullName evidence="8">Pseudouridine-5'-monophosphatase</fullName>
    </alternativeName>
</protein>
<evidence type="ECO:0000256" key="1">
    <source>
        <dbReference type="ARBA" id="ARBA00001946"/>
    </source>
</evidence>
<dbReference type="InterPro" id="IPR006439">
    <property type="entry name" value="HAD-SF_hydro_IA"/>
</dbReference>
<dbReference type="GeneID" id="106750738"/>
<sequence length="229" mass="25780">MMNFKNVTHCIFDMDGLLLDTETLYTVAYNSVTQEHGKTYTWQHKAQIMGFKSTDAVQTIIDMLELPITAQVFEDKLTTLYQELFPKCNLMPGVERLLRHLKENNIPVALATSSSQESSDLKTQRWKHIFDYFDHKVYGGSDPEVSQGKPSPDIFLIAARRFPDNPDPSKCLVFEDSPNGVQAAVAAKMQVVMVPDPQLPKHLMKDATLVLGSLEDFKPESFGLPPFVA</sequence>
<dbReference type="Gene3D" id="3.40.50.1000">
    <property type="entry name" value="HAD superfamily/HAD-like"/>
    <property type="match status" value="1"/>
</dbReference>
<dbReference type="FunFam" id="1.10.150.240:FF:000001">
    <property type="entry name" value="Haloacid dehalogenase-like hydrolase domain"/>
    <property type="match status" value="1"/>
</dbReference>
<gene>
    <name evidence="10" type="primary">LOC106750738</name>
</gene>
<reference evidence="10" key="1">
    <citation type="submission" date="2025-08" db="UniProtKB">
        <authorList>
            <consortium name="RefSeq"/>
        </authorList>
    </citation>
    <scope>IDENTIFICATION</scope>
</reference>
<dbReference type="SUPFAM" id="SSF56784">
    <property type="entry name" value="HAD-like"/>
    <property type="match status" value="1"/>
</dbReference>
<dbReference type="GO" id="GO:0046872">
    <property type="term" value="F:metal ion binding"/>
    <property type="evidence" value="ECO:0007669"/>
    <property type="project" value="UniProtKB-KW"/>
</dbReference>
<dbReference type="Proteomes" id="UP000515204">
    <property type="component" value="Unplaced"/>
</dbReference>
<name>A0A6P3Y9U8_DINQU</name>
<dbReference type="KEGG" id="dqu:106750738"/>
<evidence type="ECO:0000256" key="7">
    <source>
        <dbReference type="ARBA" id="ARBA00066578"/>
    </source>
</evidence>
<dbReference type="AlphaFoldDB" id="A0A6P3Y9U8"/>
<comment type="catalytic activity">
    <reaction evidence="6">
        <text>psi-UMP + H2O = pseudouridine + phosphate</text>
        <dbReference type="Rhea" id="RHEA:10944"/>
        <dbReference type="ChEBI" id="CHEBI:15377"/>
        <dbReference type="ChEBI" id="CHEBI:17802"/>
        <dbReference type="ChEBI" id="CHEBI:43474"/>
        <dbReference type="ChEBI" id="CHEBI:58380"/>
        <dbReference type="EC" id="3.1.3.96"/>
    </reaction>
</comment>
<dbReference type="FunFam" id="3.40.50.1000:FF:000055">
    <property type="entry name" value="Haloacid dehalogenase-like hydrolase family protein"/>
    <property type="match status" value="1"/>
</dbReference>
<keyword evidence="5" id="KW-0460">Magnesium</keyword>
<dbReference type="Gene3D" id="1.10.150.240">
    <property type="entry name" value="Putative phosphatase, domain 2"/>
    <property type="match status" value="1"/>
</dbReference>
<dbReference type="OrthoDB" id="40579at2759"/>
<comment type="similarity">
    <text evidence="2">Belongs to the HAD-like hydrolase superfamily. CbbY/CbbZ/Gph/YieH family.</text>
</comment>
<evidence type="ECO:0000313" key="9">
    <source>
        <dbReference type="Proteomes" id="UP000515204"/>
    </source>
</evidence>
<evidence type="ECO:0000256" key="3">
    <source>
        <dbReference type="ARBA" id="ARBA00022723"/>
    </source>
</evidence>
<comment type="cofactor">
    <cofactor evidence="1">
        <name>Mg(2+)</name>
        <dbReference type="ChEBI" id="CHEBI:18420"/>
    </cofactor>
</comment>
<evidence type="ECO:0000313" key="10">
    <source>
        <dbReference type="RefSeq" id="XP_014486754.1"/>
    </source>
</evidence>
<dbReference type="PANTHER" id="PTHR18901:SF38">
    <property type="entry name" value="PSEUDOURIDINE-5'-PHOSPHATASE"/>
    <property type="match status" value="1"/>
</dbReference>
<keyword evidence="3" id="KW-0479">Metal-binding</keyword>
<dbReference type="NCBIfam" id="TIGR01509">
    <property type="entry name" value="HAD-SF-IA-v3"/>
    <property type="match status" value="1"/>
</dbReference>
<dbReference type="EC" id="3.1.3.96" evidence="7"/>
<organism evidence="9 10">
    <name type="scientific">Dinoponera quadriceps</name>
    <name type="common">South American ant</name>
    <dbReference type="NCBI Taxonomy" id="609295"/>
    <lineage>
        <taxon>Eukaryota</taxon>
        <taxon>Metazoa</taxon>
        <taxon>Ecdysozoa</taxon>
        <taxon>Arthropoda</taxon>
        <taxon>Hexapoda</taxon>
        <taxon>Insecta</taxon>
        <taxon>Pterygota</taxon>
        <taxon>Neoptera</taxon>
        <taxon>Endopterygota</taxon>
        <taxon>Hymenoptera</taxon>
        <taxon>Apocrita</taxon>
        <taxon>Aculeata</taxon>
        <taxon>Formicoidea</taxon>
        <taxon>Formicidae</taxon>
        <taxon>Ponerinae</taxon>
        <taxon>Ponerini</taxon>
        <taxon>Dinoponera</taxon>
    </lineage>
</organism>
<evidence type="ECO:0000256" key="5">
    <source>
        <dbReference type="ARBA" id="ARBA00022842"/>
    </source>
</evidence>
<evidence type="ECO:0000256" key="4">
    <source>
        <dbReference type="ARBA" id="ARBA00022801"/>
    </source>
</evidence>
<keyword evidence="4" id="KW-0378">Hydrolase</keyword>
<evidence type="ECO:0000256" key="8">
    <source>
        <dbReference type="ARBA" id="ARBA00083904"/>
    </source>
</evidence>
<dbReference type="InterPro" id="IPR023198">
    <property type="entry name" value="PGP-like_dom2"/>
</dbReference>
<proteinExistence type="inferred from homology"/>
<dbReference type="Pfam" id="PF00702">
    <property type="entry name" value="Hydrolase"/>
    <property type="match status" value="1"/>
</dbReference>
<dbReference type="SFLD" id="SFLDS00003">
    <property type="entry name" value="Haloacid_Dehalogenase"/>
    <property type="match status" value="1"/>
</dbReference>
<dbReference type="SFLD" id="SFLDG01129">
    <property type="entry name" value="C1.5:_HAD__Beta-PGM__Phosphata"/>
    <property type="match status" value="1"/>
</dbReference>
<dbReference type="SFLD" id="SFLDG01135">
    <property type="entry name" value="C1.5.6:_HAD__Beta-PGM__Phospha"/>
    <property type="match status" value="1"/>
</dbReference>
<dbReference type="RefSeq" id="XP_014486754.1">
    <property type="nucleotide sequence ID" value="XM_014631268.1"/>
</dbReference>
<evidence type="ECO:0000256" key="6">
    <source>
        <dbReference type="ARBA" id="ARBA00052504"/>
    </source>
</evidence>
<accession>A0A6P3Y9U8</accession>
<dbReference type="GO" id="GO:1990738">
    <property type="term" value="F:pseudouridine 5'-phosphatase activity"/>
    <property type="evidence" value="ECO:0007669"/>
    <property type="project" value="UniProtKB-EC"/>
</dbReference>